<dbReference type="Proteomes" id="UP001169027">
    <property type="component" value="Unassembled WGS sequence"/>
</dbReference>
<gene>
    <name evidence="2" type="ORF">Q2T77_33940</name>
</gene>
<dbReference type="RefSeq" id="WP_301815608.1">
    <property type="nucleotide sequence ID" value="NZ_JAUJZH010000038.1"/>
</dbReference>
<proteinExistence type="predicted"/>
<keyword evidence="1" id="KW-0812">Transmembrane</keyword>
<reference evidence="2" key="1">
    <citation type="submission" date="2023-06" db="EMBL/GenBank/DDBJ databases">
        <authorList>
            <person name="Jiang Y."/>
            <person name="Liu Q."/>
        </authorList>
    </citation>
    <scope>NUCLEOTIDE SEQUENCE</scope>
    <source>
        <strain evidence="2">CGMCC 1.12090</strain>
    </source>
</reference>
<dbReference type="InterPro" id="IPR007436">
    <property type="entry name" value="DUF485"/>
</dbReference>
<evidence type="ECO:0000313" key="3">
    <source>
        <dbReference type="Proteomes" id="UP001169027"/>
    </source>
</evidence>
<keyword evidence="3" id="KW-1185">Reference proteome</keyword>
<feature type="transmembrane region" description="Helical" evidence="1">
    <location>
        <begin position="65"/>
        <end position="85"/>
    </location>
</feature>
<dbReference type="InterPro" id="IPR052959">
    <property type="entry name" value="Inner_membrane_assoc"/>
</dbReference>
<feature type="transmembrane region" description="Helical" evidence="1">
    <location>
        <begin position="30"/>
        <end position="50"/>
    </location>
</feature>
<protein>
    <submittedName>
        <fullName evidence="2">DUF485 domain-containing protein</fullName>
    </submittedName>
</protein>
<comment type="caution">
    <text evidence="2">The sequence shown here is derived from an EMBL/GenBank/DDBJ whole genome shotgun (WGS) entry which is preliminary data.</text>
</comment>
<evidence type="ECO:0000256" key="1">
    <source>
        <dbReference type="SAM" id="Phobius"/>
    </source>
</evidence>
<dbReference type="Pfam" id="PF04341">
    <property type="entry name" value="DUF485"/>
    <property type="match status" value="1"/>
</dbReference>
<organism evidence="2 3">
    <name type="scientific">Variovorax ginsengisoli</name>
    <dbReference type="NCBI Taxonomy" id="363844"/>
    <lineage>
        <taxon>Bacteria</taxon>
        <taxon>Pseudomonadati</taxon>
        <taxon>Pseudomonadota</taxon>
        <taxon>Betaproteobacteria</taxon>
        <taxon>Burkholderiales</taxon>
        <taxon>Comamonadaceae</taxon>
        <taxon>Variovorax</taxon>
    </lineage>
</organism>
<accession>A0ABT8SIA9</accession>
<keyword evidence="1" id="KW-0472">Membrane</keyword>
<keyword evidence="1" id="KW-1133">Transmembrane helix</keyword>
<sequence length="105" mass="11606">MESLTETSVRLITANPRFIALVNARARFRWALSATIVGLFFGFVLMVGFARKFLETRLGDGPFPLGFYLAIGMVLSVVGLTGIYVHRASSLFGRMTDELVEEMGL</sequence>
<evidence type="ECO:0000313" key="2">
    <source>
        <dbReference type="EMBL" id="MDO1537276.1"/>
    </source>
</evidence>
<name>A0ABT8SIA9_9BURK</name>
<dbReference type="PANTHER" id="PTHR38598">
    <property type="entry name" value="INNER MEMBRANE PROTEIN YJCH"/>
    <property type="match status" value="1"/>
</dbReference>
<dbReference type="PANTHER" id="PTHR38598:SF1">
    <property type="entry name" value="INNER MEMBRANE PROTEIN YJCH"/>
    <property type="match status" value="1"/>
</dbReference>
<dbReference type="EMBL" id="JAUKVY010000038">
    <property type="protein sequence ID" value="MDO1537276.1"/>
    <property type="molecule type" value="Genomic_DNA"/>
</dbReference>